<reference evidence="2 3" key="1">
    <citation type="journal article" date="2020" name="Elife">
        <title>Loss of centromere function drives karyotype evolution in closely related Malassezia species.</title>
        <authorList>
            <person name="Sankaranarayanan S.R."/>
            <person name="Ianiri G."/>
            <person name="Coelho M.A."/>
            <person name="Reza M.H."/>
            <person name="Thimmappa B.C."/>
            <person name="Ganguly P."/>
            <person name="Vadnala R.N."/>
            <person name="Sun S."/>
            <person name="Siddharthan R."/>
            <person name="Tellgren-Roth C."/>
            <person name="Dawson T.L."/>
            <person name="Heitman J."/>
            <person name="Sanyal K."/>
        </authorList>
    </citation>
    <scope>NUCLEOTIDE SEQUENCE [LARGE SCALE GENOMIC DNA]</scope>
    <source>
        <strain evidence="2">CBS14141</strain>
    </source>
</reference>
<feature type="transmembrane region" description="Helical" evidence="1">
    <location>
        <begin position="79"/>
        <end position="100"/>
    </location>
</feature>
<feature type="transmembrane region" description="Helical" evidence="1">
    <location>
        <begin position="12"/>
        <end position="35"/>
    </location>
</feature>
<keyword evidence="3" id="KW-1185">Reference proteome</keyword>
<evidence type="ECO:0008006" key="4">
    <source>
        <dbReference type="Google" id="ProtNLM"/>
    </source>
</evidence>
<evidence type="ECO:0000313" key="2">
    <source>
        <dbReference type="EMBL" id="WFD47867.1"/>
    </source>
</evidence>
<feature type="transmembrane region" description="Helical" evidence="1">
    <location>
        <begin position="315"/>
        <end position="341"/>
    </location>
</feature>
<sequence length="469" mass="51174">MPWSEAMQGRDAASWATLVVLIAGLDWIMKVVLLVRQRRLSRSKAVPVVLTSSVTPDEFRFSAQRFQRTFTAQMGRANIVLNTIVCSVQFGLLPIAWNWAGCLVRLDQPHAAFLQSLVWLALLQLLRSVTRTPMYIEECWRVGLARRPSLAAFFLDRATVAAIFVLGAVHVASTTQLGAWPLQSGAVAVADTAAACVIPMVVFFINVPLMPSMPSTQCIAPIEASTAASPADSDEKGYMHPEELLQLTREEAEALRTYECSTKVSMFAQRTVFAFNLVFTVLFVQLVNRNPLFLRAFGFGAAGQGMPAVIDTPPLVVGSALAALLLRPLLVAATLQINFLSRRSVCAKDRRFAVRCAQMVVEDELVNDWVDYEASSFATGADLKVCFENALLKLYLAADAPLFADPLYNAYFQSYPTLAERFAVLGSIAGAAGSSHASPAPAQFNKAEFDPYFDESSSDMAVPSLLLQA</sequence>
<gene>
    <name evidence="2" type="ORF">GLX27_002531</name>
</gene>
<feature type="transmembrane region" description="Helical" evidence="1">
    <location>
        <begin position="112"/>
        <end position="129"/>
    </location>
</feature>
<name>A0ABY8ESL2_MALFU</name>
<keyword evidence="1" id="KW-1133">Transmembrane helix</keyword>
<organism evidence="2 3">
    <name type="scientific">Malassezia furfur</name>
    <name type="common">Pityriasis versicolor infection agent</name>
    <name type="synonym">Pityrosporum furfur</name>
    <dbReference type="NCBI Taxonomy" id="55194"/>
    <lineage>
        <taxon>Eukaryota</taxon>
        <taxon>Fungi</taxon>
        <taxon>Dikarya</taxon>
        <taxon>Basidiomycota</taxon>
        <taxon>Ustilaginomycotina</taxon>
        <taxon>Malasseziomycetes</taxon>
        <taxon>Malasseziales</taxon>
        <taxon>Malasseziaceae</taxon>
        <taxon>Malassezia</taxon>
    </lineage>
</organism>
<evidence type="ECO:0000313" key="3">
    <source>
        <dbReference type="Proteomes" id="UP000818624"/>
    </source>
</evidence>
<dbReference type="Proteomes" id="UP000818624">
    <property type="component" value="Chromosome 2"/>
</dbReference>
<feature type="transmembrane region" description="Helical" evidence="1">
    <location>
        <begin position="150"/>
        <end position="173"/>
    </location>
</feature>
<proteinExistence type="predicted"/>
<evidence type="ECO:0000256" key="1">
    <source>
        <dbReference type="SAM" id="Phobius"/>
    </source>
</evidence>
<feature type="transmembrane region" description="Helical" evidence="1">
    <location>
        <begin position="185"/>
        <end position="205"/>
    </location>
</feature>
<feature type="transmembrane region" description="Helical" evidence="1">
    <location>
        <begin position="271"/>
        <end position="288"/>
    </location>
</feature>
<keyword evidence="1" id="KW-0812">Transmembrane</keyword>
<keyword evidence="1" id="KW-0472">Membrane</keyword>
<dbReference type="EMBL" id="CP046235">
    <property type="protein sequence ID" value="WFD47867.1"/>
    <property type="molecule type" value="Genomic_DNA"/>
</dbReference>
<dbReference type="PANTHER" id="PTHR10120">
    <property type="entry name" value="CAAX PRENYL PROTEASE 1"/>
    <property type="match status" value="1"/>
</dbReference>
<accession>A0ABY8ESL2</accession>
<protein>
    <recommendedName>
        <fullName evidence="4">RGS domain-containing protein</fullName>
    </recommendedName>
</protein>